<dbReference type="AlphaFoldDB" id="A0A4U8WEG4"/>
<dbReference type="Proteomes" id="UP000290013">
    <property type="component" value="Chromosome"/>
</dbReference>
<evidence type="ECO:0000313" key="1">
    <source>
        <dbReference type="EMBL" id="VFB04831.1"/>
    </source>
</evidence>
<proteinExistence type="predicted"/>
<sequence>MPVFDQRLIPMTDFVIEYYSNEGYADLHTLSLMNNYAKFLRMPLRLDMFVPVDEKGNVLKEPKNYQIWKSLPHNQEITTDENSGNKISDEKRFFQRAEAKILFEGFDFAYNGFSVARLTVSYNSSIELSFNKNEQTFQGFADVESLVSLEDIYLTEVARKLIGLKN</sequence>
<dbReference type="EMBL" id="LR215974">
    <property type="protein sequence ID" value="VFB04831.1"/>
    <property type="molecule type" value="Genomic_DNA"/>
</dbReference>
<accession>A0A4U8WEG4</accession>
<organism evidence="1 2">
    <name type="scientific">Chryseobacterium taihuense</name>
    <dbReference type="NCBI Taxonomy" id="1141221"/>
    <lineage>
        <taxon>Bacteria</taxon>
        <taxon>Pseudomonadati</taxon>
        <taxon>Bacteroidota</taxon>
        <taxon>Flavobacteriia</taxon>
        <taxon>Flavobacteriales</taxon>
        <taxon>Weeksellaceae</taxon>
        <taxon>Chryseobacterium group</taxon>
        <taxon>Chryseobacterium</taxon>
    </lineage>
</organism>
<dbReference type="KEGG" id="ctai:NCTC12078_02870"/>
<protein>
    <submittedName>
        <fullName evidence="1">Uncharacterized protein</fullName>
    </submittedName>
</protein>
<evidence type="ECO:0000313" key="2">
    <source>
        <dbReference type="Proteomes" id="UP000290013"/>
    </source>
</evidence>
<reference evidence="1 2" key="1">
    <citation type="submission" date="2019-02" db="EMBL/GenBank/DDBJ databases">
        <authorList>
            <consortium name="Pathogen Informatics"/>
        </authorList>
    </citation>
    <scope>NUCLEOTIDE SEQUENCE [LARGE SCALE GENOMIC DNA]</scope>
    <source>
        <strain evidence="1 2">3012STDY6944375</strain>
    </source>
</reference>
<gene>
    <name evidence="1" type="ORF">NCTC12078_02870</name>
</gene>
<name>A0A4U8WEG4_9FLAO</name>